<name>A0A1G8B4W4_9BURK</name>
<dbReference type="EMBL" id="FNCJ01000008">
    <property type="protein sequence ID" value="SDH28208.1"/>
    <property type="molecule type" value="Genomic_DNA"/>
</dbReference>
<evidence type="ECO:0000313" key="1">
    <source>
        <dbReference type="EMBL" id="SDH28208.1"/>
    </source>
</evidence>
<evidence type="ECO:0000313" key="2">
    <source>
        <dbReference type="Proteomes" id="UP000199706"/>
    </source>
</evidence>
<organism evidence="1 2">
    <name type="scientific">Paraburkholderia phenazinium</name>
    <dbReference type="NCBI Taxonomy" id="60549"/>
    <lineage>
        <taxon>Bacteria</taxon>
        <taxon>Pseudomonadati</taxon>
        <taxon>Pseudomonadota</taxon>
        <taxon>Betaproteobacteria</taxon>
        <taxon>Burkholderiales</taxon>
        <taxon>Burkholderiaceae</taxon>
        <taxon>Paraburkholderia</taxon>
    </lineage>
</organism>
<dbReference type="AlphaFoldDB" id="A0A1G8B4W4"/>
<dbReference type="Proteomes" id="UP000199706">
    <property type="component" value="Unassembled WGS sequence"/>
</dbReference>
<reference evidence="1 2" key="1">
    <citation type="submission" date="2016-10" db="EMBL/GenBank/DDBJ databases">
        <authorList>
            <person name="de Groot N.N."/>
        </authorList>
    </citation>
    <scope>NUCLEOTIDE SEQUENCE [LARGE SCALE GENOMIC DNA]</scope>
    <source>
        <strain evidence="1 2">LMG 2247</strain>
    </source>
</reference>
<sequence>MLLAFFILSPLGILALIGFARRINPLTGQFTNAK</sequence>
<accession>A0A1G8B4W4</accession>
<protein>
    <submittedName>
        <fullName evidence="1">Uncharacterized protein</fullName>
    </submittedName>
</protein>
<gene>
    <name evidence="1" type="ORF">SAMN05216466_108236</name>
</gene>
<proteinExistence type="predicted"/>